<dbReference type="GO" id="GO:0016491">
    <property type="term" value="F:oxidoreductase activity"/>
    <property type="evidence" value="ECO:0007669"/>
    <property type="project" value="UniProtKB-KW"/>
</dbReference>
<dbReference type="Proteomes" id="UP000290365">
    <property type="component" value="Chromosome"/>
</dbReference>
<name>A0A4P6JXL3_KTERU</name>
<proteinExistence type="predicted"/>
<dbReference type="Pfam" id="PF01266">
    <property type="entry name" value="DAO"/>
    <property type="match status" value="1"/>
</dbReference>
<dbReference type="PANTHER" id="PTHR13847">
    <property type="entry name" value="SARCOSINE DEHYDROGENASE-RELATED"/>
    <property type="match status" value="1"/>
</dbReference>
<sequence length="408" mass="44288">MKKRRNPMQDALPLANFQKSADSMRPDVLIIGGGVVGCSVAYHLTARGCRNVLVLERNTVGSGSTGKAAGGIRQQFSHAANIQLSMYAVDFFTHFHERLGLEADEGGVEFHQVGYLFLLSTDEELAQFRQSANLQRSFGLPVEVLTATQLAERYPWLNAEGLLGATYCPTDGYGSPHEVNQAFAKVARRQGARILEGTTVQAIKREGAHIVSVETDKGSISPGTVVCCAGAWSAELGRMLGIEIPISPLRRMCFMTDPFEALPHDAPMTIEVSNTFHFRPEGPGFMLGASDQQEPFGFKTEVNWQWLDTVVEDAVRRVPAFEQARIQGGWAGLYETTPDDNAIIGAVPGLENFLIAAGFSGHGFMQSPATGLVISELILDGKAHTIPIEALSIERFASGSLLPERNII</sequence>
<evidence type="ECO:0000259" key="3">
    <source>
        <dbReference type="Pfam" id="PF01266"/>
    </source>
</evidence>
<accession>A0A4P6JXL3</accession>
<keyword evidence="5" id="KW-1185">Reference proteome</keyword>
<keyword evidence="2" id="KW-1133">Transmembrane helix</keyword>
<feature type="domain" description="FAD dependent oxidoreductase" evidence="3">
    <location>
        <begin position="27"/>
        <end position="377"/>
    </location>
</feature>
<dbReference type="KEGG" id="kbs:EPA93_32195"/>
<reference evidence="4 5" key="1">
    <citation type="submission" date="2019-01" db="EMBL/GenBank/DDBJ databases">
        <title>Ktedonosporobacter rubrisoli SCAWS-G2.</title>
        <authorList>
            <person name="Huang Y."/>
            <person name="Yan B."/>
        </authorList>
    </citation>
    <scope>NUCLEOTIDE SEQUENCE [LARGE SCALE GENOMIC DNA]</scope>
    <source>
        <strain evidence="4 5">SCAWS-G2</strain>
    </source>
</reference>
<dbReference type="EMBL" id="CP035758">
    <property type="protein sequence ID" value="QBD80384.1"/>
    <property type="molecule type" value="Genomic_DNA"/>
</dbReference>
<dbReference type="Gene3D" id="3.30.9.10">
    <property type="entry name" value="D-Amino Acid Oxidase, subunit A, domain 2"/>
    <property type="match status" value="1"/>
</dbReference>
<keyword evidence="2" id="KW-0472">Membrane</keyword>
<organism evidence="4 5">
    <name type="scientific">Ktedonosporobacter rubrisoli</name>
    <dbReference type="NCBI Taxonomy" id="2509675"/>
    <lineage>
        <taxon>Bacteria</taxon>
        <taxon>Bacillati</taxon>
        <taxon>Chloroflexota</taxon>
        <taxon>Ktedonobacteria</taxon>
        <taxon>Ktedonobacterales</taxon>
        <taxon>Ktedonosporobacteraceae</taxon>
        <taxon>Ktedonosporobacter</taxon>
    </lineage>
</organism>
<dbReference type="PANTHER" id="PTHR13847:SF287">
    <property type="entry name" value="FAD-DEPENDENT OXIDOREDUCTASE DOMAIN-CONTAINING PROTEIN 1"/>
    <property type="match status" value="1"/>
</dbReference>
<feature type="transmembrane region" description="Helical" evidence="2">
    <location>
        <begin position="28"/>
        <end position="45"/>
    </location>
</feature>
<dbReference type="OrthoDB" id="9794226at2"/>
<dbReference type="SUPFAM" id="SSF51905">
    <property type="entry name" value="FAD/NAD(P)-binding domain"/>
    <property type="match status" value="1"/>
</dbReference>
<dbReference type="GO" id="GO:0005737">
    <property type="term" value="C:cytoplasm"/>
    <property type="evidence" value="ECO:0007669"/>
    <property type="project" value="TreeGrafter"/>
</dbReference>
<dbReference type="Gene3D" id="3.50.50.60">
    <property type="entry name" value="FAD/NAD(P)-binding domain"/>
    <property type="match status" value="1"/>
</dbReference>
<dbReference type="InterPro" id="IPR036188">
    <property type="entry name" value="FAD/NAD-bd_sf"/>
</dbReference>
<keyword evidence="2" id="KW-0812">Transmembrane</keyword>
<evidence type="ECO:0000256" key="1">
    <source>
        <dbReference type="ARBA" id="ARBA00023002"/>
    </source>
</evidence>
<protein>
    <submittedName>
        <fullName evidence="4">FAD-binding oxidoreductase</fullName>
    </submittedName>
</protein>
<evidence type="ECO:0000256" key="2">
    <source>
        <dbReference type="SAM" id="Phobius"/>
    </source>
</evidence>
<dbReference type="InterPro" id="IPR006076">
    <property type="entry name" value="FAD-dep_OxRdtase"/>
</dbReference>
<dbReference type="AlphaFoldDB" id="A0A4P6JXL3"/>
<keyword evidence="1" id="KW-0560">Oxidoreductase</keyword>
<dbReference type="SUPFAM" id="SSF54373">
    <property type="entry name" value="FAD-linked reductases, C-terminal domain"/>
    <property type="match status" value="1"/>
</dbReference>
<gene>
    <name evidence="4" type="ORF">EPA93_32195</name>
</gene>
<evidence type="ECO:0000313" key="4">
    <source>
        <dbReference type="EMBL" id="QBD80384.1"/>
    </source>
</evidence>
<evidence type="ECO:0000313" key="5">
    <source>
        <dbReference type="Proteomes" id="UP000290365"/>
    </source>
</evidence>